<evidence type="ECO:0000313" key="3">
    <source>
        <dbReference type="Proteomes" id="UP000499080"/>
    </source>
</evidence>
<evidence type="ECO:0000259" key="1">
    <source>
        <dbReference type="Pfam" id="PF14214"/>
    </source>
</evidence>
<dbReference type="OrthoDB" id="1728974at2759"/>
<dbReference type="InterPro" id="IPR025476">
    <property type="entry name" value="Helitron_helicase-like"/>
</dbReference>
<sequence>MFTLKIEAEHLLYIRLNQNKLRSEEYIHLKDAVATKKNVDDIGKMAILPSTFTGSPRQMHEYVQDAMTYVRSYERPELFITFTCNPAWPETKEELSYGKIATDRHDLLARVFRQKQQKFINVLTKMDVFGEARCWMFSIEWQKRGLPHSHNLIWLKENIHSTQIDDVISAEFPNPEVEPVLSDIVEKNMIHGPCGNFNMNSPCMKDGRCSKKYPRQLLKETQIGDNGYPMYRRRSPEYGGCTAKIFRGKEIEIDNKWVVQYSPLLSKMFHAHINFEYCKSVKSIKYICICIHKGSDMAVFGLKKANEHDEVSNYQLERYISSNEAVWRVLSFPIHERHPTVVHLSVHFENGQRVYFTRENAQEVDSEPPRTTLTAFFQLREQDPFARTLLYPEVPRCYTWDSRRKVFVRRKKGTPVFGSDVVASEALGRVYTVQPNNSECFFLRMTFHTIKGPNSYAMLKTVDGRVCNTFRETWFAGR</sequence>
<dbReference type="PANTHER" id="PTHR10492">
    <property type="match status" value="1"/>
</dbReference>
<organism evidence="2 3">
    <name type="scientific">Araneus ventricosus</name>
    <name type="common">Orbweaver spider</name>
    <name type="synonym">Epeira ventricosa</name>
    <dbReference type="NCBI Taxonomy" id="182803"/>
    <lineage>
        <taxon>Eukaryota</taxon>
        <taxon>Metazoa</taxon>
        <taxon>Ecdysozoa</taxon>
        <taxon>Arthropoda</taxon>
        <taxon>Chelicerata</taxon>
        <taxon>Arachnida</taxon>
        <taxon>Araneae</taxon>
        <taxon>Araneomorphae</taxon>
        <taxon>Entelegynae</taxon>
        <taxon>Araneoidea</taxon>
        <taxon>Araneidae</taxon>
        <taxon>Araneus</taxon>
    </lineage>
</organism>
<dbReference type="AlphaFoldDB" id="A0A4Y2H8Q7"/>
<reference evidence="2 3" key="1">
    <citation type="journal article" date="2019" name="Sci. Rep.">
        <title>Orb-weaving spider Araneus ventricosus genome elucidates the spidroin gene catalogue.</title>
        <authorList>
            <person name="Kono N."/>
            <person name="Nakamura H."/>
            <person name="Ohtoshi R."/>
            <person name="Moran D.A.P."/>
            <person name="Shinohara A."/>
            <person name="Yoshida Y."/>
            <person name="Fujiwara M."/>
            <person name="Mori M."/>
            <person name="Tomita M."/>
            <person name="Arakawa K."/>
        </authorList>
    </citation>
    <scope>NUCLEOTIDE SEQUENCE [LARGE SCALE GENOMIC DNA]</scope>
</reference>
<dbReference type="PANTHER" id="PTHR10492:SF57">
    <property type="entry name" value="ATP-DEPENDENT DNA HELICASE"/>
    <property type="match status" value="1"/>
</dbReference>
<gene>
    <name evidence="2" type="ORF">AVEN_147979_1</name>
</gene>
<dbReference type="Pfam" id="PF14214">
    <property type="entry name" value="Helitron_like_N"/>
    <property type="match status" value="1"/>
</dbReference>
<evidence type="ECO:0000313" key="2">
    <source>
        <dbReference type="EMBL" id="GBM60724.1"/>
    </source>
</evidence>
<keyword evidence="3" id="KW-1185">Reference proteome</keyword>
<protein>
    <recommendedName>
        <fullName evidence="1">Helitron helicase-like domain-containing protein</fullName>
    </recommendedName>
</protein>
<name>A0A4Y2H8Q7_ARAVE</name>
<feature type="domain" description="Helitron helicase-like" evidence="1">
    <location>
        <begin position="4"/>
        <end position="153"/>
    </location>
</feature>
<accession>A0A4Y2H8Q7</accession>
<dbReference type="EMBL" id="BGPR01001736">
    <property type="protein sequence ID" value="GBM60724.1"/>
    <property type="molecule type" value="Genomic_DNA"/>
</dbReference>
<comment type="caution">
    <text evidence="2">The sequence shown here is derived from an EMBL/GenBank/DDBJ whole genome shotgun (WGS) entry which is preliminary data.</text>
</comment>
<proteinExistence type="predicted"/>
<dbReference type="Proteomes" id="UP000499080">
    <property type="component" value="Unassembled WGS sequence"/>
</dbReference>